<gene>
    <name evidence="1" type="ORF">PGLA1383_LOCUS25564</name>
</gene>
<keyword evidence="2" id="KW-1185">Reference proteome</keyword>
<sequence length="517" mass="58935">MPPTERFHSATDPQGVTEWGRYAAEHLAARQTAIYGALARARADGTPMPWASLGTPWVWARPDVKEPLLPGFGRQIRLLGLVTCHGALDLEIPELLLSLFPQWLEARWVLARMKNAKICSLTEGSLVLDRLCPAARERHALRQLRRAQRSPARHRRRRAVRLHRSRIWGRPGAIESQRRFLFDGRSALHPRDPQLLFTGPDDGTKVKPDLITTTSLLDAMWLSRRFPGVALVVFIGPPLLMVVSKDILDKREGMMSSFWRGLGQLLRRAADGQVLIAAESLFRSEQFFWQTGFEIPFLRPMSVWVNATYAPSLPRGLGGEVMIHNRGRLKYEISFIGSVKRMVGPRFPYRIVEQAGRIIPFKEIAGFHAVVIVPWSPEICMLRHLFKMRMPIFVPELNLLRNLVHLGNMRFLPTPYNLPAPTSDRTFVESVHPFDPFLDTARHASDARGTMARAYWAEYSEYLLVPALQYFASSADLVAKLNSMEGQKISARMQMAYRGDLEEMRGFWRESLSLLLR</sequence>
<evidence type="ECO:0000313" key="2">
    <source>
        <dbReference type="Proteomes" id="UP000654075"/>
    </source>
</evidence>
<accession>A0A813F287</accession>
<reference evidence="1" key="1">
    <citation type="submission" date="2021-02" db="EMBL/GenBank/DDBJ databases">
        <authorList>
            <person name="Dougan E. K."/>
            <person name="Rhodes N."/>
            <person name="Thang M."/>
            <person name="Chan C."/>
        </authorList>
    </citation>
    <scope>NUCLEOTIDE SEQUENCE</scope>
</reference>
<dbReference type="Proteomes" id="UP000654075">
    <property type="component" value="Unassembled WGS sequence"/>
</dbReference>
<name>A0A813F287_POLGL</name>
<comment type="caution">
    <text evidence="1">The sequence shown here is derived from an EMBL/GenBank/DDBJ whole genome shotgun (WGS) entry which is preliminary data.</text>
</comment>
<proteinExistence type="predicted"/>
<organism evidence="1 2">
    <name type="scientific">Polarella glacialis</name>
    <name type="common">Dinoflagellate</name>
    <dbReference type="NCBI Taxonomy" id="89957"/>
    <lineage>
        <taxon>Eukaryota</taxon>
        <taxon>Sar</taxon>
        <taxon>Alveolata</taxon>
        <taxon>Dinophyceae</taxon>
        <taxon>Suessiales</taxon>
        <taxon>Suessiaceae</taxon>
        <taxon>Polarella</taxon>
    </lineage>
</organism>
<dbReference type="EMBL" id="CAJNNV010021922">
    <property type="protein sequence ID" value="CAE8607647.1"/>
    <property type="molecule type" value="Genomic_DNA"/>
</dbReference>
<dbReference type="OrthoDB" id="26525at2759"/>
<protein>
    <submittedName>
        <fullName evidence="1">Uncharacterized protein</fullName>
    </submittedName>
</protein>
<evidence type="ECO:0000313" key="1">
    <source>
        <dbReference type="EMBL" id="CAE8607647.1"/>
    </source>
</evidence>
<dbReference type="AlphaFoldDB" id="A0A813F287"/>